<evidence type="ECO:0000313" key="3">
    <source>
        <dbReference type="EMBL" id="ETO32865.1"/>
    </source>
</evidence>
<evidence type="ECO:0000313" key="4">
    <source>
        <dbReference type="Proteomes" id="UP000023152"/>
    </source>
</evidence>
<name>X6P2U4_RETFI</name>
<dbReference type="Proteomes" id="UP000023152">
    <property type="component" value="Unassembled WGS sequence"/>
</dbReference>
<keyword evidence="1" id="KW-0812">Transmembrane</keyword>
<evidence type="ECO:0000256" key="1">
    <source>
        <dbReference type="SAM" id="Phobius"/>
    </source>
</evidence>
<keyword evidence="4" id="KW-1185">Reference proteome</keyword>
<dbReference type="InterPro" id="IPR036053">
    <property type="entry name" value="PABP-dom"/>
</dbReference>
<evidence type="ECO:0000259" key="2">
    <source>
        <dbReference type="PROSITE" id="PS51309"/>
    </source>
</evidence>
<feature type="transmembrane region" description="Helical" evidence="1">
    <location>
        <begin position="128"/>
        <end position="145"/>
    </location>
</feature>
<feature type="domain" description="PABC" evidence="2">
    <location>
        <begin position="48"/>
        <end position="128"/>
    </location>
</feature>
<accession>X6P2U4</accession>
<dbReference type="AlphaFoldDB" id="X6P2U4"/>
<dbReference type="InterPro" id="IPR002004">
    <property type="entry name" value="PABP_HYD_C"/>
</dbReference>
<protein>
    <submittedName>
        <fullName evidence="3">Polyadenylate binding protein</fullName>
    </submittedName>
</protein>
<dbReference type="EMBL" id="ASPP01003864">
    <property type="protein sequence ID" value="ETO32865.1"/>
    <property type="molecule type" value="Genomic_DNA"/>
</dbReference>
<dbReference type="PROSITE" id="PS51309">
    <property type="entry name" value="PABC"/>
    <property type="match status" value="1"/>
</dbReference>
<dbReference type="Pfam" id="PF00658">
    <property type="entry name" value="MLLE"/>
    <property type="match status" value="1"/>
</dbReference>
<sequence>MPTTLNQQPVVTTKPKHQPNALPRRVYTPKQQVCHLFWAIIKKCEHPFLMPLENVLSHLLFVLQPKKLGDQLYQRIKWKYPQYVAKLTGMILTMSEGDETYIRNLLINSDELDRHCETLVQLLRSKQVCTIFSLSFLFIVCFFFFL</sequence>
<keyword evidence="1" id="KW-0472">Membrane</keyword>
<comment type="caution">
    <text evidence="3">The sequence shown here is derived from an EMBL/GenBank/DDBJ whole genome shotgun (WGS) entry which is preliminary data.</text>
</comment>
<reference evidence="3 4" key="1">
    <citation type="journal article" date="2013" name="Curr. Biol.">
        <title>The Genome of the Foraminiferan Reticulomyxa filosa.</title>
        <authorList>
            <person name="Glockner G."/>
            <person name="Hulsmann N."/>
            <person name="Schleicher M."/>
            <person name="Noegel A.A."/>
            <person name="Eichinger L."/>
            <person name="Gallinger C."/>
            <person name="Pawlowski J."/>
            <person name="Sierra R."/>
            <person name="Euteneuer U."/>
            <person name="Pillet L."/>
            <person name="Moustafa A."/>
            <person name="Platzer M."/>
            <person name="Groth M."/>
            <person name="Szafranski K."/>
            <person name="Schliwa M."/>
        </authorList>
    </citation>
    <scope>NUCLEOTIDE SEQUENCE [LARGE SCALE GENOMIC DNA]</scope>
</reference>
<dbReference type="SUPFAM" id="SSF63570">
    <property type="entry name" value="PABC (PABP) domain"/>
    <property type="match status" value="1"/>
</dbReference>
<keyword evidence="1" id="KW-1133">Transmembrane helix</keyword>
<dbReference type="GO" id="GO:0003723">
    <property type="term" value="F:RNA binding"/>
    <property type="evidence" value="ECO:0007669"/>
    <property type="project" value="InterPro"/>
</dbReference>
<gene>
    <name evidence="3" type="ORF">RFI_04252</name>
</gene>
<dbReference type="SMART" id="SM00517">
    <property type="entry name" value="PolyA"/>
    <property type="match status" value="1"/>
</dbReference>
<proteinExistence type="predicted"/>
<dbReference type="Gene3D" id="1.10.1900.10">
    <property type="entry name" value="c-terminal domain of poly(a) binding protein"/>
    <property type="match status" value="1"/>
</dbReference>
<organism evidence="3 4">
    <name type="scientific">Reticulomyxa filosa</name>
    <dbReference type="NCBI Taxonomy" id="46433"/>
    <lineage>
        <taxon>Eukaryota</taxon>
        <taxon>Sar</taxon>
        <taxon>Rhizaria</taxon>
        <taxon>Retaria</taxon>
        <taxon>Foraminifera</taxon>
        <taxon>Monothalamids</taxon>
        <taxon>Reticulomyxidae</taxon>
        <taxon>Reticulomyxa</taxon>
    </lineage>
</organism>